<gene>
    <name evidence="2" type="ORF">OQI_29475</name>
</gene>
<comment type="caution">
    <text evidence="2">The sequence shown here is derived from an EMBL/GenBank/DDBJ whole genome shotgun (WGS) entry which is preliminary data.</text>
</comment>
<evidence type="ECO:0000313" key="3">
    <source>
        <dbReference type="Proteomes" id="UP000194266"/>
    </source>
</evidence>
<evidence type="ECO:0000313" key="2">
    <source>
        <dbReference type="EMBL" id="OSZ57050.1"/>
    </source>
</evidence>
<keyword evidence="3" id="KW-1185">Reference proteome</keyword>
<dbReference type="EMBL" id="MRYD01000227">
    <property type="protein sequence ID" value="OSZ57050.1"/>
    <property type="molecule type" value="Genomic_DNA"/>
</dbReference>
<protein>
    <submittedName>
        <fullName evidence="2">Uncharacterized protein</fullName>
    </submittedName>
</protein>
<dbReference type="Proteomes" id="UP000194266">
    <property type="component" value="Unassembled WGS sequence"/>
</dbReference>
<name>A0ABX3YC84_9ACTN</name>
<proteinExistence type="predicted"/>
<feature type="region of interest" description="Disordered" evidence="1">
    <location>
        <begin position="96"/>
        <end position="115"/>
    </location>
</feature>
<accession>A0ABX3YC84</accession>
<evidence type="ECO:0000256" key="1">
    <source>
        <dbReference type="SAM" id="MobiDB-lite"/>
    </source>
</evidence>
<reference evidence="2 3" key="1">
    <citation type="submission" date="2016-12" db="EMBL/GenBank/DDBJ databases">
        <title>Genome Mining:The Detection of Biosynthetic Gene Clusters to Aid in the Expression of Curamycin A produced by Streptomyces sp. strain CZA14.</title>
        <authorList>
            <person name="Durrell K.A."/>
            <person name="Kirby B.M."/>
            <person name="Khan W."/>
            <person name="Mthethwa T."/>
            <person name="Le Roes-Hill M."/>
        </authorList>
    </citation>
    <scope>NUCLEOTIDE SEQUENCE [LARGE SCALE GENOMIC DNA]</scope>
    <source>
        <strain evidence="2 3">CZA14</strain>
    </source>
</reference>
<dbReference type="RefSeq" id="WP_086172303.1">
    <property type="nucleotide sequence ID" value="NZ_MRYD01000227.1"/>
</dbReference>
<organism evidence="2 3">
    <name type="scientific">Streptomyces pharetrae CZA14</name>
    <dbReference type="NCBI Taxonomy" id="1144883"/>
    <lineage>
        <taxon>Bacteria</taxon>
        <taxon>Bacillati</taxon>
        <taxon>Actinomycetota</taxon>
        <taxon>Actinomycetes</taxon>
        <taxon>Kitasatosporales</taxon>
        <taxon>Streptomycetaceae</taxon>
        <taxon>Streptomyces</taxon>
    </lineage>
</organism>
<sequence>MGQKQQTGRFEALDEEDQRRARIRLAHLLETETGYRSGSPFWAEEGEPRPQFDPAHAPLTQRRKAKVAELAALPSEDAKFLGLGQVGERTLRRLRPGPRQLPAQGCGDEQGSRGRRKWPCVAGTASIEGNCPAELNSILPTLADGDYLVVVRLYDGLQRPRCGQWWQQGHRLRKHFGKGEYSEY</sequence>